<dbReference type="PANTHER" id="PTHR47894:SF1">
    <property type="entry name" value="HTH-TYPE TRANSCRIPTIONAL REGULATOR VQSM"/>
    <property type="match status" value="1"/>
</dbReference>
<evidence type="ECO:0000256" key="3">
    <source>
        <dbReference type="ARBA" id="ARBA00023163"/>
    </source>
</evidence>
<feature type="region of interest" description="Disordered" evidence="4">
    <location>
        <begin position="1"/>
        <end position="20"/>
    </location>
</feature>
<dbReference type="InterPro" id="IPR009057">
    <property type="entry name" value="Homeodomain-like_sf"/>
</dbReference>
<dbReference type="GO" id="GO:0003700">
    <property type="term" value="F:DNA-binding transcription factor activity"/>
    <property type="evidence" value="ECO:0007669"/>
    <property type="project" value="InterPro"/>
</dbReference>
<gene>
    <name evidence="6" type="ORF">CXK94_06315</name>
</gene>
<reference evidence="6 7" key="1">
    <citation type="submission" date="2018-01" db="EMBL/GenBank/DDBJ databases">
        <title>Denitrification phenotypes of diverse strains of Pseudomonas stutzeri.</title>
        <authorList>
            <person name="Milligan D.A."/>
            <person name="Bergaust L."/>
            <person name="Bakken L.R."/>
            <person name="Frostegard A."/>
        </authorList>
    </citation>
    <scope>NUCLEOTIDE SEQUENCE [LARGE SCALE GENOMIC DNA]</scope>
    <source>
        <strain evidence="6 7">24a75</strain>
    </source>
</reference>
<organism evidence="6 7">
    <name type="scientific">Stutzerimonas stutzeri</name>
    <name type="common">Pseudomonas stutzeri</name>
    <dbReference type="NCBI Taxonomy" id="316"/>
    <lineage>
        <taxon>Bacteria</taxon>
        <taxon>Pseudomonadati</taxon>
        <taxon>Pseudomonadota</taxon>
        <taxon>Gammaproteobacteria</taxon>
        <taxon>Pseudomonadales</taxon>
        <taxon>Pseudomonadaceae</taxon>
        <taxon>Stutzerimonas</taxon>
    </lineage>
</organism>
<evidence type="ECO:0000256" key="1">
    <source>
        <dbReference type="ARBA" id="ARBA00023015"/>
    </source>
</evidence>
<feature type="compositionally biased region" description="Polar residues" evidence="4">
    <location>
        <begin position="1"/>
        <end position="17"/>
    </location>
</feature>
<keyword evidence="1" id="KW-0805">Transcription regulation</keyword>
<protein>
    <submittedName>
        <fullName evidence="6">AraC family transcriptional regulator</fullName>
    </submittedName>
</protein>
<dbReference type="EMBL" id="POUT01000002">
    <property type="protein sequence ID" value="PNG10809.1"/>
    <property type="molecule type" value="Genomic_DNA"/>
</dbReference>
<dbReference type="PROSITE" id="PS01124">
    <property type="entry name" value="HTH_ARAC_FAMILY_2"/>
    <property type="match status" value="1"/>
</dbReference>
<dbReference type="AlphaFoldDB" id="A0A2N8T7V5"/>
<dbReference type="GO" id="GO:0000976">
    <property type="term" value="F:transcription cis-regulatory region binding"/>
    <property type="evidence" value="ECO:0007669"/>
    <property type="project" value="TreeGrafter"/>
</dbReference>
<dbReference type="PANTHER" id="PTHR47894">
    <property type="entry name" value="HTH-TYPE TRANSCRIPTIONAL REGULATOR GADX"/>
    <property type="match status" value="1"/>
</dbReference>
<dbReference type="SUPFAM" id="SSF46689">
    <property type="entry name" value="Homeodomain-like"/>
    <property type="match status" value="1"/>
</dbReference>
<keyword evidence="3" id="KW-0804">Transcription</keyword>
<proteinExistence type="predicted"/>
<dbReference type="Proteomes" id="UP000236023">
    <property type="component" value="Unassembled WGS sequence"/>
</dbReference>
<name>A0A2N8T7V5_STUST</name>
<dbReference type="Pfam" id="PF12625">
    <property type="entry name" value="Arabinose_bd"/>
    <property type="match status" value="1"/>
</dbReference>
<dbReference type="Gene3D" id="1.10.10.60">
    <property type="entry name" value="Homeodomain-like"/>
    <property type="match status" value="1"/>
</dbReference>
<dbReference type="GO" id="GO:0005829">
    <property type="term" value="C:cytosol"/>
    <property type="evidence" value="ECO:0007669"/>
    <property type="project" value="TreeGrafter"/>
</dbReference>
<comment type="caution">
    <text evidence="6">The sequence shown here is derived from an EMBL/GenBank/DDBJ whole genome shotgun (WGS) entry which is preliminary data.</text>
</comment>
<dbReference type="SMART" id="SM00342">
    <property type="entry name" value="HTH_ARAC"/>
    <property type="match status" value="1"/>
</dbReference>
<evidence type="ECO:0000313" key="7">
    <source>
        <dbReference type="Proteomes" id="UP000236023"/>
    </source>
</evidence>
<dbReference type="InterPro" id="IPR032687">
    <property type="entry name" value="AraC-type_N"/>
</dbReference>
<evidence type="ECO:0000256" key="2">
    <source>
        <dbReference type="ARBA" id="ARBA00023125"/>
    </source>
</evidence>
<sequence length="358" mass="40535">MEIEPSSPSGRQTSAATATGPAKDSISVRLVEEALLGFVRPGRSAARLLEEIGLDATCLQDPDGRMEVSDYTRLWLRLAKRFDDEFFGMDPRRLRSGSFVFLSRSCIQQPTLERALVQALGFLGLALENFRGKLIRSQSLAEVVLRERTAEPGRAFCYFTFWMLLHGLACWLVGRRIPLLAVELRCAEPAYTADYRVMFSDNLRFGRPSTRIIFAAEVLDLPIRRSESELRSFLAEAPANILVRYRDHSSLASRIKQHLRSLPAEHWPDGETLAQELCMSASTLRRRLAEVGQPYQTIKDALRQEMATEWLADASVSYGEIAERLGFADVSSFYKAFRKWTGTNPGHYRNLILAPERR</sequence>
<evidence type="ECO:0000256" key="4">
    <source>
        <dbReference type="SAM" id="MobiDB-lite"/>
    </source>
</evidence>
<keyword evidence="2" id="KW-0238">DNA-binding</keyword>
<feature type="domain" description="HTH araC/xylS-type" evidence="5">
    <location>
        <begin position="253"/>
        <end position="351"/>
    </location>
</feature>
<evidence type="ECO:0000259" key="5">
    <source>
        <dbReference type="PROSITE" id="PS01124"/>
    </source>
</evidence>
<evidence type="ECO:0000313" key="6">
    <source>
        <dbReference type="EMBL" id="PNG10809.1"/>
    </source>
</evidence>
<dbReference type="InterPro" id="IPR018060">
    <property type="entry name" value="HTH_AraC"/>
</dbReference>
<dbReference type="Pfam" id="PF12833">
    <property type="entry name" value="HTH_18"/>
    <property type="match status" value="1"/>
</dbReference>
<dbReference type="RefSeq" id="WP_102893664.1">
    <property type="nucleotide sequence ID" value="NZ_JAMOHU010000060.1"/>
</dbReference>
<accession>A0A2N8T7V5</accession>